<gene>
    <name evidence="2" type="ORF">QLS71_009745</name>
</gene>
<protein>
    <submittedName>
        <fullName evidence="2">Mannosyltransferase</fullName>
    </submittedName>
</protein>
<feature type="transmembrane region" description="Helical" evidence="1">
    <location>
        <begin position="236"/>
        <end position="259"/>
    </location>
</feature>
<sequence>MFSNLVFLKSNRAWLLLVVSSCLLYFTFAYNLVRTDYVKLIMLYTALFFLFYKLVQLLKSQLVFLTWLAFIFRAIFILAIPNLSQDFYRFIWDGRMLLEGFNPYLHNVESFISMSKFPVDQAQELHQGMGELNASHFTNYPPLNQLCFVIAGLFAGKSILGSVVVMRILIIAADFGTLFFGKKLLERLNLPAHNIFWYVLNPFIIIELTGNLHFEGVMIFFLVWSLYLLHSRKWLFAAIILGCSISVKLIPLMFLPLFLKWFFNNKKVSTALNLTPDEARNIITNKMKQSVSKEEIALRLTPHNGGLLKLISFYCVTLLTTILLFLPFYSKQFISNYTKTVGLWFQDFEFNASLYYIAREIGYQFRGYNEIGTIGKIIPVVVVLFVLGMAFFRKNKTTVQLITSMLLALSFYYFTATTVHPWYVATLLILSIFTNYKFPLVWSFAMTLSYLAYINTNNTENLWIIGLEYAIVYSVFIWEVFINKKATKQIS</sequence>
<organism evidence="2 3">
    <name type="scientific">Mariniflexile litorale</name>
    <dbReference type="NCBI Taxonomy" id="3045158"/>
    <lineage>
        <taxon>Bacteria</taxon>
        <taxon>Pseudomonadati</taxon>
        <taxon>Bacteroidota</taxon>
        <taxon>Flavobacteriia</taxon>
        <taxon>Flavobacteriales</taxon>
        <taxon>Flavobacteriaceae</taxon>
        <taxon>Mariniflexile</taxon>
    </lineage>
</organism>
<dbReference type="KEGG" id="mlil:QLS71_009745"/>
<keyword evidence="2" id="KW-0328">Glycosyltransferase</keyword>
<dbReference type="Proteomes" id="UP001224325">
    <property type="component" value="Chromosome"/>
</dbReference>
<dbReference type="RefSeq" id="WP_308990949.1">
    <property type="nucleotide sequence ID" value="NZ_CP155618.1"/>
</dbReference>
<evidence type="ECO:0000256" key="1">
    <source>
        <dbReference type="SAM" id="Phobius"/>
    </source>
</evidence>
<dbReference type="AlphaFoldDB" id="A0AAU7ECJ8"/>
<keyword evidence="2" id="KW-0808">Transferase</keyword>
<feature type="transmembrane region" description="Helical" evidence="1">
    <location>
        <begin position="462"/>
        <end position="482"/>
    </location>
</feature>
<dbReference type="GO" id="GO:0016757">
    <property type="term" value="F:glycosyltransferase activity"/>
    <property type="evidence" value="ECO:0007669"/>
    <property type="project" value="UniProtKB-KW"/>
</dbReference>
<feature type="transmembrane region" description="Helical" evidence="1">
    <location>
        <begin position="311"/>
        <end position="329"/>
    </location>
</feature>
<keyword evidence="3" id="KW-1185">Reference proteome</keyword>
<feature type="transmembrane region" description="Helical" evidence="1">
    <location>
        <begin position="398"/>
        <end position="415"/>
    </location>
</feature>
<keyword evidence="1" id="KW-1133">Transmembrane helix</keyword>
<feature type="transmembrane region" description="Helical" evidence="1">
    <location>
        <begin position="373"/>
        <end position="392"/>
    </location>
</feature>
<reference evidence="2" key="1">
    <citation type="submission" date="2024-04" db="EMBL/GenBank/DDBJ databases">
        <title>Mariniflexile litorale, isolated from the shallow sediments of the Sea of Japan.</title>
        <authorList>
            <person name="Romanenko L."/>
            <person name="Isaeva M."/>
        </authorList>
    </citation>
    <scope>NUCLEOTIDE SEQUENCE [LARGE SCALE GENOMIC DNA]</scope>
    <source>
        <strain evidence="2">KMM 9835</strain>
    </source>
</reference>
<accession>A0AAU7ECJ8</accession>
<evidence type="ECO:0000313" key="3">
    <source>
        <dbReference type="Proteomes" id="UP001224325"/>
    </source>
</evidence>
<proteinExistence type="predicted"/>
<feature type="transmembrane region" description="Helical" evidence="1">
    <location>
        <begin position="12"/>
        <end position="31"/>
    </location>
</feature>
<feature type="transmembrane region" description="Helical" evidence="1">
    <location>
        <begin position="37"/>
        <end position="55"/>
    </location>
</feature>
<feature type="transmembrane region" description="Helical" evidence="1">
    <location>
        <begin position="159"/>
        <end position="181"/>
    </location>
</feature>
<feature type="transmembrane region" description="Helical" evidence="1">
    <location>
        <begin position="422"/>
        <end position="442"/>
    </location>
</feature>
<name>A0AAU7ECJ8_9FLAO</name>
<keyword evidence="1" id="KW-0812">Transmembrane</keyword>
<evidence type="ECO:0000313" key="2">
    <source>
        <dbReference type="EMBL" id="XBL12621.1"/>
    </source>
</evidence>
<dbReference type="EMBL" id="CP155618">
    <property type="protein sequence ID" value="XBL12621.1"/>
    <property type="molecule type" value="Genomic_DNA"/>
</dbReference>
<dbReference type="Pfam" id="PF26314">
    <property type="entry name" value="MptA_B_family"/>
    <property type="match status" value="1"/>
</dbReference>
<keyword evidence="1" id="KW-0472">Membrane</keyword>
<feature type="transmembrane region" description="Helical" evidence="1">
    <location>
        <begin position="188"/>
        <end position="206"/>
    </location>
</feature>
<feature type="transmembrane region" description="Helical" evidence="1">
    <location>
        <begin position="62"/>
        <end position="80"/>
    </location>
</feature>